<gene>
    <name evidence="2" type="ORF">LITE_LOCUS36697</name>
</gene>
<accession>A0AAV0P3Z0</accession>
<protein>
    <submittedName>
        <fullName evidence="2">Uncharacterized protein</fullName>
    </submittedName>
</protein>
<reference evidence="2" key="1">
    <citation type="submission" date="2022-08" db="EMBL/GenBank/DDBJ databases">
        <authorList>
            <person name="Gutierrez-Valencia J."/>
        </authorList>
    </citation>
    <scope>NUCLEOTIDE SEQUENCE</scope>
</reference>
<sequence length="74" mass="8519">EDRVIPNRELLRDEIRVYDLDRRVNGTKSGWLGNNDAAGSEMLLGLETMRRLTEKRSPMEAKSRKLGGEARYRA</sequence>
<feature type="non-terminal residue" evidence="2">
    <location>
        <position position="1"/>
    </location>
</feature>
<organism evidence="2 3">
    <name type="scientific">Linum tenue</name>
    <dbReference type="NCBI Taxonomy" id="586396"/>
    <lineage>
        <taxon>Eukaryota</taxon>
        <taxon>Viridiplantae</taxon>
        <taxon>Streptophyta</taxon>
        <taxon>Embryophyta</taxon>
        <taxon>Tracheophyta</taxon>
        <taxon>Spermatophyta</taxon>
        <taxon>Magnoliopsida</taxon>
        <taxon>eudicotyledons</taxon>
        <taxon>Gunneridae</taxon>
        <taxon>Pentapetalae</taxon>
        <taxon>rosids</taxon>
        <taxon>fabids</taxon>
        <taxon>Malpighiales</taxon>
        <taxon>Linaceae</taxon>
        <taxon>Linum</taxon>
    </lineage>
</organism>
<keyword evidence="3" id="KW-1185">Reference proteome</keyword>
<feature type="region of interest" description="Disordered" evidence="1">
    <location>
        <begin position="53"/>
        <end position="74"/>
    </location>
</feature>
<dbReference type="EMBL" id="CAMGYJ010000008">
    <property type="protein sequence ID" value="CAI0465639.1"/>
    <property type="molecule type" value="Genomic_DNA"/>
</dbReference>
<evidence type="ECO:0000256" key="1">
    <source>
        <dbReference type="SAM" id="MobiDB-lite"/>
    </source>
</evidence>
<comment type="caution">
    <text evidence="2">The sequence shown here is derived from an EMBL/GenBank/DDBJ whole genome shotgun (WGS) entry which is preliminary data.</text>
</comment>
<evidence type="ECO:0000313" key="3">
    <source>
        <dbReference type="Proteomes" id="UP001154282"/>
    </source>
</evidence>
<proteinExistence type="predicted"/>
<evidence type="ECO:0000313" key="2">
    <source>
        <dbReference type="EMBL" id="CAI0465639.1"/>
    </source>
</evidence>
<name>A0AAV0P3Z0_9ROSI</name>
<dbReference type="Proteomes" id="UP001154282">
    <property type="component" value="Unassembled WGS sequence"/>
</dbReference>
<dbReference type="AlphaFoldDB" id="A0AAV0P3Z0"/>